<evidence type="ECO:0000313" key="1">
    <source>
        <dbReference type="EMBL" id="KAK6803423.1"/>
    </source>
</evidence>
<accession>A0AAN8U7J0</accession>
<gene>
    <name evidence="1" type="ORF">RDI58_001207</name>
</gene>
<proteinExistence type="predicted"/>
<evidence type="ECO:0000313" key="2">
    <source>
        <dbReference type="Proteomes" id="UP001371456"/>
    </source>
</evidence>
<sequence length="24" mass="2684">MPCRMSKICGRWGGLPPRSLLPMP</sequence>
<dbReference type="Proteomes" id="UP001371456">
    <property type="component" value="Unassembled WGS sequence"/>
</dbReference>
<name>A0AAN8U7J0_SOLBU</name>
<comment type="caution">
    <text evidence="1">The sequence shown here is derived from an EMBL/GenBank/DDBJ whole genome shotgun (WGS) entry which is preliminary data.</text>
</comment>
<keyword evidence="2" id="KW-1185">Reference proteome</keyword>
<reference evidence="1 2" key="1">
    <citation type="submission" date="2024-02" db="EMBL/GenBank/DDBJ databases">
        <title>de novo genome assembly of Solanum bulbocastanum strain 11H21.</title>
        <authorList>
            <person name="Hosaka A.J."/>
        </authorList>
    </citation>
    <scope>NUCLEOTIDE SEQUENCE [LARGE SCALE GENOMIC DNA]</scope>
    <source>
        <tissue evidence="1">Young leaves</tissue>
    </source>
</reference>
<dbReference type="AlphaFoldDB" id="A0AAN8U7J0"/>
<organism evidence="1 2">
    <name type="scientific">Solanum bulbocastanum</name>
    <name type="common">Wild potato</name>
    <dbReference type="NCBI Taxonomy" id="147425"/>
    <lineage>
        <taxon>Eukaryota</taxon>
        <taxon>Viridiplantae</taxon>
        <taxon>Streptophyta</taxon>
        <taxon>Embryophyta</taxon>
        <taxon>Tracheophyta</taxon>
        <taxon>Spermatophyta</taxon>
        <taxon>Magnoliopsida</taxon>
        <taxon>eudicotyledons</taxon>
        <taxon>Gunneridae</taxon>
        <taxon>Pentapetalae</taxon>
        <taxon>asterids</taxon>
        <taxon>lamiids</taxon>
        <taxon>Solanales</taxon>
        <taxon>Solanaceae</taxon>
        <taxon>Solanoideae</taxon>
        <taxon>Solaneae</taxon>
        <taxon>Solanum</taxon>
    </lineage>
</organism>
<dbReference type="EMBL" id="JBANQN010000001">
    <property type="protein sequence ID" value="KAK6803423.1"/>
    <property type="molecule type" value="Genomic_DNA"/>
</dbReference>
<protein>
    <submittedName>
        <fullName evidence="1">Uncharacterized protein</fullName>
    </submittedName>
</protein>